<protein>
    <submittedName>
        <fullName evidence="6">DoxX family protein</fullName>
    </submittedName>
</protein>
<dbReference type="AlphaFoldDB" id="A0A5J5IHS9"/>
<keyword evidence="4 5" id="KW-0472">Membrane</keyword>
<organism evidence="6 7">
    <name type="scientific">Ginsengibacter hankyongi</name>
    <dbReference type="NCBI Taxonomy" id="2607284"/>
    <lineage>
        <taxon>Bacteria</taxon>
        <taxon>Pseudomonadati</taxon>
        <taxon>Bacteroidota</taxon>
        <taxon>Chitinophagia</taxon>
        <taxon>Chitinophagales</taxon>
        <taxon>Chitinophagaceae</taxon>
        <taxon>Ginsengibacter</taxon>
    </lineage>
</organism>
<dbReference type="RefSeq" id="WP_150415721.1">
    <property type="nucleotide sequence ID" value="NZ_VYQF01000004.1"/>
</dbReference>
<name>A0A5J5IHS9_9BACT</name>
<comment type="caution">
    <text evidence="6">The sequence shown here is derived from an EMBL/GenBank/DDBJ whole genome shotgun (WGS) entry which is preliminary data.</text>
</comment>
<reference evidence="6 7" key="1">
    <citation type="submission" date="2019-09" db="EMBL/GenBank/DDBJ databases">
        <title>Draft genome sequence of Ginsengibacter sp. BR5-29.</title>
        <authorList>
            <person name="Im W.-T."/>
        </authorList>
    </citation>
    <scope>NUCLEOTIDE SEQUENCE [LARGE SCALE GENOMIC DNA]</scope>
    <source>
        <strain evidence="6 7">BR5-29</strain>
    </source>
</reference>
<keyword evidence="2 5" id="KW-0812">Transmembrane</keyword>
<evidence type="ECO:0000256" key="1">
    <source>
        <dbReference type="ARBA" id="ARBA00004141"/>
    </source>
</evidence>
<gene>
    <name evidence="6" type="ORF">FW778_15525</name>
</gene>
<feature type="transmembrane region" description="Helical" evidence="5">
    <location>
        <begin position="15"/>
        <end position="35"/>
    </location>
</feature>
<dbReference type="Pfam" id="PF13564">
    <property type="entry name" value="DoxX_2"/>
    <property type="match status" value="1"/>
</dbReference>
<dbReference type="EMBL" id="VYQF01000004">
    <property type="protein sequence ID" value="KAA9038161.1"/>
    <property type="molecule type" value="Genomic_DNA"/>
</dbReference>
<dbReference type="Proteomes" id="UP000326903">
    <property type="component" value="Unassembled WGS sequence"/>
</dbReference>
<dbReference type="InterPro" id="IPR032808">
    <property type="entry name" value="DoxX"/>
</dbReference>
<dbReference type="GO" id="GO:0016020">
    <property type="term" value="C:membrane"/>
    <property type="evidence" value="ECO:0007669"/>
    <property type="project" value="UniProtKB-SubCell"/>
</dbReference>
<evidence type="ECO:0000256" key="4">
    <source>
        <dbReference type="ARBA" id="ARBA00023136"/>
    </source>
</evidence>
<evidence type="ECO:0000313" key="6">
    <source>
        <dbReference type="EMBL" id="KAA9038161.1"/>
    </source>
</evidence>
<evidence type="ECO:0000256" key="2">
    <source>
        <dbReference type="ARBA" id="ARBA00022692"/>
    </source>
</evidence>
<feature type="transmembrane region" description="Helical" evidence="5">
    <location>
        <begin position="81"/>
        <end position="98"/>
    </location>
</feature>
<feature type="transmembrane region" description="Helical" evidence="5">
    <location>
        <begin position="55"/>
        <end position="74"/>
    </location>
</feature>
<proteinExistence type="predicted"/>
<sequence length="129" mass="14676">MEMILKNKSLKRTKIIYWITTGLLALFLLSGAFFINSQMAIDGMHHLGLPEWFRWEVSIGHIIAGLFLIIPVGWRLKEWTYVALGIDYISATIAYVSIDGLVPNSFQPLVSLFLLIVSYVCYHKIKKGS</sequence>
<accession>A0A5J5IHS9</accession>
<feature type="transmembrane region" description="Helical" evidence="5">
    <location>
        <begin position="104"/>
        <end position="122"/>
    </location>
</feature>
<keyword evidence="3 5" id="KW-1133">Transmembrane helix</keyword>
<comment type="subcellular location">
    <subcellularLocation>
        <location evidence="1">Membrane</location>
        <topology evidence="1">Multi-pass membrane protein</topology>
    </subcellularLocation>
</comment>
<keyword evidence="7" id="KW-1185">Reference proteome</keyword>
<evidence type="ECO:0000313" key="7">
    <source>
        <dbReference type="Proteomes" id="UP000326903"/>
    </source>
</evidence>
<evidence type="ECO:0000256" key="5">
    <source>
        <dbReference type="SAM" id="Phobius"/>
    </source>
</evidence>
<evidence type="ECO:0000256" key="3">
    <source>
        <dbReference type="ARBA" id="ARBA00022989"/>
    </source>
</evidence>